<protein>
    <recommendedName>
        <fullName evidence="1">Ribbon-helix-helix domain-containing protein</fullName>
    </recommendedName>
</protein>
<dbReference type="OrthoDB" id="7477016at2"/>
<name>A0A1E3W4D1_9HYPH</name>
<dbReference type="RefSeq" id="WP_069440954.1">
    <property type="nucleotide sequence ID" value="NZ_LPWF01000012.1"/>
</dbReference>
<feature type="domain" description="Ribbon-helix-helix" evidence="1">
    <location>
        <begin position="6"/>
        <end position="75"/>
    </location>
</feature>
<dbReference type="Pfam" id="PF13467">
    <property type="entry name" value="RHH_4"/>
    <property type="match status" value="1"/>
</dbReference>
<evidence type="ECO:0000259" key="1">
    <source>
        <dbReference type="Pfam" id="PF13467"/>
    </source>
</evidence>
<evidence type="ECO:0000313" key="3">
    <source>
        <dbReference type="Proteomes" id="UP000094472"/>
    </source>
</evidence>
<evidence type="ECO:0000313" key="2">
    <source>
        <dbReference type="EMBL" id="ODS00644.1"/>
    </source>
</evidence>
<dbReference type="EMBL" id="LPWF01000012">
    <property type="protein sequence ID" value="ODS00644.1"/>
    <property type="molecule type" value="Genomic_DNA"/>
</dbReference>
<comment type="caution">
    <text evidence="2">The sequence shown here is derived from an EMBL/GenBank/DDBJ whole genome shotgun (WGS) entry which is preliminary data.</text>
</comment>
<dbReference type="InterPro" id="IPR027373">
    <property type="entry name" value="RHH_dom"/>
</dbReference>
<keyword evidence="3" id="KW-1185">Reference proteome</keyword>
<dbReference type="AlphaFoldDB" id="A0A1E3W4D1"/>
<dbReference type="Proteomes" id="UP000094472">
    <property type="component" value="Unassembled WGS sequence"/>
</dbReference>
<proteinExistence type="predicted"/>
<dbReference type="Gene3D" id="1.10.3990.20">
    <property type="entry name" value="protein bp1543"/>
    <property type="match status" value="1"/>
</dbReference>
<dbReference type="InterPro" id="IPR038268">
    <property type="entry name" value="RHH_sf"/>
</dbReference>
<organism evidence="2 3">
    <name type="scientific">Methyloceanibacter superfactus</name>
    <dbReference type="NCBI Taxonomy" id="1774969"/>
    <lineage>
        <taxon>Bacteria</taxon>
        <taxon>Pseudomonadati</taxon>
        <taxon>Pseudomonadota</taxon>
        <taxon>Alphaproteobacteria</taxon>
        <taxon>Hyphomicrobiales</taxon>
        <taxon>Hyphomicrobiaceae</taxon>
        <taxon>Methyloceanibacter</taxon>
    </lineage>
</organism>
<sequence length="84" mass="8956">MSNARNKRSLTIAKHRTSVSLEEPFWSALADIAKQDGKSIASLVSEIDTGRGLAADTGEGRTASLSAAIRLYVLARAQGKREPS</sequence>
<reference evidence="2 3" key="1">
    <citation type="journal article" date="2016" name="Environ. Microbiol.">
        <title>New Methyloceanibacter diversity from North Sea sediments includes methanotroph containing solely the soluble methane monooxygenase.</title>
        <authorList>
            <person name="Vekeman B."/>
            <person name="Kerckhof F.M."/>
            <person name="Cremers G."/>
            <person name="de Vos P."/>
            <person name="Vandamme P."/>
            <person name="Boon N."/>
            <person name="Op den Camp H.J."/>
            <person name="Heylen K."/>
        </authorList>
    </citation>
    <scope>NUCLEOTIDE SEQUENCE [LARGE SCALE GENOMIC DNA]</scope>
    <source>
        <strain evidence="2 3">R-67175</strain>
    </source>
</reference>
<accession>A0A1E3W4D1</accession>
<dbReference type="STRING" id="1774969.AUC69_07595"/>
<gene>
    <name evidence="2" type="ORF">AUC69_07595</name>
</gene>